<name>A0A563VL37_9CYAN</name>
<dbReference type="GO" id="GO:0018580">
    <property type="term" value="F:nitronate monooxygenase activity"/>
    <property type="evidence" value="ECO:0007669"/>
    <property type="project" value="InterPro"/>
</dbReference>
<dbReference type="EMBL" id="CAACVJ010000043">
    <property type="protein sequence ID" value="VEP12166.1"/>
    <property type="molecule type" value="Genomic_DNA"/>
</dbReference>
<gene>
    <name evidence="4" type="ORF">H1P_1370015</name>
</gene>
<evidence type="ECO:0000313" key="4">
    <source>
        <dbReference type="EMBL" id="VEP12166.1"/>
    </source>
</evidence>
<evidence type="ECO:0000256" key="2">
    <source>
        <dbReference type="ARBA" id="ARBA00022643"/>
    </source>
</evidence>
<dbReference type="SUPFAM" id="SSF51412">
    <property type="entry name" value="Inosine monophosphate dehydrogenase (IMPDH)"/>
    <property type="match status" value="1"/>
</dbReference>
<keyword evidence="2" id="KW-0288">FMN</keyword>
<dbReference type="OrthoDB" id="9778912at2"/>
<dbReference type="GO" id="GO:0051213">
    <property type="term" value="F:dioxygenase activity"/>
    <property type="evidence" value="ECO:0007669"/>
    <property type="project" value="UniProtKB-KW"/>
</dbReference>
<keyword evidence="1" id="KW-0285">Flavoprotein</keyword>
<dbReference type="Proteomes" id="UP000320055">
    <property type="component" value="Unassembled WGS sequence"/>
</dbReference>
<keyword evidence="4" id="KW-0223">Dioxygenase</keyword>
<dbReference type="PANTHER" id="PTHR32332:SF18">
    <property type="entry name" value="2-NITROPROPANE DIOXYGENASE"/>
    <property type="match status" value="1"/>
</dbReference>
<evidence type="ECO:0000256" key="3">
    <source>
        <dbReference type="ARBA" id="ARBA00023002"/>
    </source>
</evidence>
<dbReference type="InterPro" id="IPR013785">
    <property type="entry name" value="Aldolase_TIM"/>
</dbReference>
<accession>A0A563VL37</accession>
<evidence type="ECO:0000256" key="1">
    <source>
        <dbReference type="ARBA" id="ARBA00022630"/>
    </source>
</evidence>
<protein>
    <submittedName>
        <fullName evidence="4">Oxidoreductase, 2-nitropropane dioxygenase family protein</fullName>
    </submittedName>
</protein>
<dbReference type="AlphaFoldDB" id="A0A563VL37"/>
<dbReference type="CDD" id="cd04730">
    <property type="entry name" value="NPD_like"/>
    <property type="match status" value="1"/>
</dbReference>
<dbReference type="Gene3D" id="3.20.20.70">
    <property type="entry name" value="Aldolase class I"/>
    <property type="match status" value="1"/>
</dbReference>
<dbReference type="PANTHER" id="PTHR32332">
    <property type="entry name" value="2-NITROPROPANE DIOXYGENASE"/>
    <property type="match status" value="1"/>
</dbReference>
<reference evidence="4 5" key="1">
    <citation type="submission" date="2019-01" db="EMBL/GenBank/DDBJ databases">
        <authorList>
            <person name="Brito A."/>
        </authorList>
    </citation>
    <scope>NUCLEOTIDE SEQUENCE [LARGE SCALE GENOMIC DNA]</scope>
    <source>
        <strain evidence="4">1</strain>
    </source>
</reference>
<organism evidence="4 5">
    <name type="scientific">Hyella patelloides LEGE 07179</name>
    <dbReference type="NCBI Taxonomy" id="945734"/>
    <lineage>
        <taxon>Bacteria</taxon>
        <taxon>Bacillati</taxon>
        <taxon>Cyanobacteriota</taxon>
        <taxon>Cyanophyceae</taxon>
        <taxon>Pleurocapsales</taxon>
        <taxon>Hyellaceae</taxon>
        <taxon>Hyella</taxon>
    </lineage>
</organism>
<proteinExistence type="predicted"/>
<dbReference type="InterPro" id="IPR004136">
    <property type="entry name" value="NMO"/>
</dbReference>
<dbReference type="RefSeq" id="WP_144870080.1">
    <property type="nucleotide sequence ID" value="NZ_LR213889.1"/>
</dbReference>
<keyword evidence="5" id="KW-1185">Reference proteome</keyword>
<keyword evidence="3" id="KW-0560">Oxidoreductase</keyword>
<evidence type="ECO:0000313" key="5">
    <source>
        <dbReference type="Proteomes" id="UP000320055"/>
    </source>
</evidence>
<dbReference type="Pfam" id="PF03060">
    <property type="entry name" value="NMO"/>
    <property type="match status" value="1"/>
</dbReference>
<sequence>MTTLIPLRIGKHIAPYPIIQGGMGIRISGANLASAVANAGGIGIISAVCLGLNSPYYKKGNLFKANRLALIDEIQKARQLSPQGIIGINVMVAVRDYETLVRTAAESGVDLIISGAGLPLHLPEYTANYPDTALVPIISSTRAAKVICRKWERRYNRLPDAFVVENPNTAGGHLGAKYQELSNPKLEADRVIPELLKYLRNELGQDIPVIAAGGVWDRSDIDRVLALGAKGVQIGTRFITTDECDADIRYKEFHLNASPEDVEIIPSPVGMPGRALHNPFVDKVLQNSPDIEKRCLANCLQVCRCRDTQETYCIVQALDRAARGNVEEGLIFAGTNAGRSEKIVSVRELMAELVTNSR</sequence>